<evidence type="ECO:0000259" key="8">
    <source>
        <dbReference type="PROSITE" id="PS50928"/>
    </source>
</evidence>
<keyword evidence="4 7" id="KW-0812">Transmembrane</keyword>
<feature type="transmembrane region" description="Helical" evidence="7">
    <location>
        <begin position="306"/>
        <end position="328"/>
    </location>
</feature>
<keyword evidence="6 7" id="KW-0472">Membrane</keyword>
<dbReference type="InterPro" id="IPR051393">
    <property type="entry name" value="ABC_transporter_permease"/>
</dbReference>
<feature type="transmembrane region" description="Helical" evidence="7">
    <location>
        <begin position="149"/>
        <end position="171"/>
    </location>
</feature>
<dbReference type="AlphaFoldDB" id="A0A916WVA8"/>
<dbReference type="InterPro" id="IPR000515">
    <property type="entry name" value="MetI-like"/>
</dbReference>
<gene>
    <name evidence="9" type="ORF">GCM10011489_25890</name>
</gene>
<dbReference type="Pfam" id="PF00528">
    <property type="entry name" value="BPD_transp_1"/>
    <property type="match status" value="1"/>
</dbReference>
<feature type="domain" description="ABC transmembrane type-1" evidence="8">
    <location>
        <begin position="113"/>
        <end position="327"/>
    </location>
</feature>
<feature type="transmembrane region" description="Helical" evidence="7">
    <location>
        <begin position="249"/>
        <end position="270"/>
    </location>
</feature>
<dbReference type="CDD" id="cd06261">
    <property type="entry name" value="TM_PBP2"/>
    <property type="match status" value="1"/>
</dbReference>
<keyword evidence="10" id="KW-1185">Reference proteome</keyword>
<dbReference type="PANTHER" id="PTHR30193:SF37">
    <property type="entry name" value="INNER MEMBRANE ABC TRANSPORTER PERMEASE PROTEIN YCJO"/>
    <property type="match status" value="1"/>
</dbReference>
<evidence type="ECO:0000256" key="3">
    <source>
        <dbReference type="ARBA" id="ARBA00022475"/>
    </source>
</evidence>
<keyword evidence="5 7" id="KW-1133">Transmembrane helix</keyword>
<proteinExistence type="inferred from homology"/>
<feature type="transmembrane region" description="Helical" evidence="7">
    <location>
        <begin position="52"/>
        <end position="70"/>
    </location>
</feature>
<evidence type="ECO:0000313" key="10">
    <source>
        <dbReference type="Proteomes" id="UP000621454"/>
    </source>
</evidence>
<sequence length="339" mass="36734">MFVTLDEGPATGTCETDDTPGVFADTVSAATAAPRGRAGARSLMRRLRRIPLAPYLYVLPAVALLVAWTYRPLVQTFQLSFFDWNLVPTQPMTFVGGHNYQRVVTDPDLRQAVINTIIYIVAFMLFSLVLPVIIALAARRVQGRARTVYQALIFLPFLVTPVAASAVWQWLLAPDSGAITVALNAIGIHIGDVLRDPNTALLAIVVIVGWQMLGFGVLVVSAGIAGINPDYASAASMDGASRLRITRRITLPLLSPTLVFLLLMTILLAAQWTFPMIDVLTQGGPGNSTTNIYYMLYQIGFRNFDAGLAGAAGVLFFLVFGLIAIGLVKLADRLSFYDN</sequence>
<feature type="transmembrane region" description="Helical" evidence="7">
    <location>
        <begin position="200"/>
        <end position="228"/>
    </location>
</feature>
<dbReference type="PROSITE" id="PS50928">
    <property type="entry name" value="ABC_TM1"/>
    <property type="match status" value="1"/>
</dbReference>
<name>A0A916WVA8_9ACTN</name>
<dbReference type="SUPFAM" id="SSF161098">
    <property type="entry name" value="MetI-like"/>
    <property type="match status" value="1"/>
</dbReference>
<dbReference type="PANTHER" id="PTHR30193">
    <property type="entry name" value="ABC TRANSPORTER PERMEASE PROTEIN"/>
    <property type="match status" value="1"/>
</dbReference>
<comment type="subcellular location">
    <subcellularLocation>
        <location evidence="1 7">Cell membrane</location>
        <topology evidence="1 7">Multi-pass membrane protein</topology>
    </subcellularLocation>
</comment>
<evidence type="ECO:0000256" key="6">
    <source>
        <dbReference type="ARBA" id="ARBA00023136"/>
    </source>
</evidence>
<organism evidence="9 10">
    <name type="scientific">Gordonia jinhuaensis</name>
    <dbReference type="NCBI Taxonomy" id="1517702"/>
    <lineage>
        <taxon>Bacteria</taxon>
        <taxon>Bacillati</taxon>
        <taxon>Actinomycetota</taxon>
        <taxon>Actinomycetes</taxon>
        <taxon>Mycobacteriales</taxon>
        <taxon>Gordoniaceae</taxon>
        <taxon>Gordonia</taxon>
    </lineage>
</organism>
<comment type="similarity">
    <text evidence="7">Belongs to the binding-protein-dependent transport system permease family.</text>
</comment>
<reference evidence="9" key="2">
    <citation type="submission" date="2020-09" db="EMBL/GenBank/DDBJ databases">
        <authorList>
            <person name="Sun Q."/>
            <person name="Zhou Y."/>
        </authorList>
    </citation>
    <scope>NUCLEOTIDE SEQUENCE</scope>
    <source>
        <strain evidence="9">CGMCC 1.12827</strain>
    </source>
</reference>
<protein>
    <submittedName>
        <fullName evidence="9">ABC transporter permease</fullName>
    </submittedName>
</protein>
<evidence type="ECO:0000256" key="2">
    <source>
        <dbReference type="ARBA" id="ARBA00022448"/>
    </source>
</evidence>
<dbReference type="GO" id="GO:0005886">
    <property type="term" value="C:plasma membrane"/>
    <property type="evidence" value="ECO:0007669"/>
    <property type="project" value="UniProtKB-SubCell"/>
</dbReference>
<feature type="transmembrane region" description="Helical" evidence="7">
    <location>
        <begin position="117"/>
        <end position="137"/>
    </location>
</feature>
<evidence type="ECO:0000256" key="7">
    <source>
        <dbReference type="RuleBase" id="RU363032"/>
    </source>
</evidence>
<dbReference type="EMBL" id="BMGC01000018">
    <property type="protein sequence ID" value="GGB36817.1"/>
    <property type="molecule type" value="Genomic_DNA"/>
</dbReference>
<evidence type="ECO:0000313" key="9">
    <source>
        <dbReference type="EMBL" id="GGB36817.1"/>
    </source>
</evidence>
<comment type="caution">
    <text evidence="9">The sequence shown here is derived from an EMBL/GenBank/DDBJ whole genome shotgun (WGS) entry which is preliminary data.</text>
</comment>
<accession>A0A916WVA8</accession>
<evidence type="ECO:0000256" key="5">
    <source>
        <dbReference type="ARBA" id="ARBA00022989"/>
    </source>
</evidence>
<evidence type="ECO:0000256" key="4">
    <source>
        <dbReference type="ARBA" id="ARBA00022692"/>
    </source>
</evidence>
<dbReference type="InterPro" id="IPR035906">
    <property type="entry name" value="MetI-like_sf"/>
</dbReference>
<keyword evidence="2 7" id="KW-0813">Transport</keyword>
<dbReference type="GO" id="GO:0055085">
    <property type="term" value="P:transmembrane transport"/>
    <property type="evidence" value="ECO:0007669"/>
    <property type="project" value="InterPro"/>
</dbReference>
<dbReference type="Gene3D" id="1.10.3720.10">
    <property type="entry name" value="MetI-like"/>
    <property type="match status" value="1"/>
</dbReference>
<evidence type="ECO:0000256" key="1">
    <source>
        <dbReference type="ARBA" id="ARBA00004651"/>
    </source>
</evidence>
<dbReference type="Proteomes" id="UP000621454">
    <property type="component" value="Unassembled WGS sequence"/>
</dbReference>
<reference evidence="9" key="1">
    <citation type="journal article" date="2014" name="Int. J. Syst. Evol. Microbiol.">
        <title>Complete genome sequence of Corynebacterium casei LMG S-19264T (=DSM 44701T), isolated from a smear-ripened cheese.</title>
        <authorList>
            <consortium name="US DOE Joint Genome Institute (JGI-PGF)"/>
            <person name="Walter F."/>
            <person name="Albersmeier A."/>
            <person name="Kalinowski J."/>
            <person name="Ruckert C."/>
        </authorList>
    </citation>
    <scope>NUCLEOTIDE SEQUENCE</scope>
    <source>
        <strain evidence="9">CGMCC 1.12827</strain>
    </source>
</reference>
<keyword evidence="3" id="KW-1003">Cell membrane</keyword>